<reference evidence="2 3" key="1">
    <citation type="submission" date="2018-02" db="EMBL/GenBank/DDBJ databases">
        <title>Five New Genomes of Indian Photorhabdus Isolates TSA.</title>
        <authorList>
            <person name="Dubay B."/>
            <person name="Somvanshi V.S."/>
        </authorList>
    </citation>
    <scope>NUCLEOTIDE SEQUENCE [LARGE SCALE GENOMIC DNA]</scope>
    <source>
        <strain evidence="2 3">H1</strain>
    </source>
</reference>
<sequence>MPMVSLQDVMCPHCLRENPILECVSEFLLSQKRLLGMAFLCRSCNGVTVAEVDPDESTVMGGGYLRRSNSYNMDIVFSPNDDTYGEVVNTYPEPNLPLAPAHVPSNISNIYSEAEDNFIRKRFSTSVMLARKALDISTKVLGVTDGINDNNLSARIFKLKDSGKITNEMAQWARIIRLDGNTSVHSDEEFDESEARELLDFVETFLLYAFTLPTMVATNKHTSQ</sequence>
<dbReference type="EMBL" id="PUWT01000100">
    <property type="protein sequence ID" value="PQQ22399.1"/>
    <property type="molecule type" value="Genomic_DNA"/>
</dbReference>
<dbReference type="Pfam" id="PF13643">
    <property type="entry name" value="DUF4145"/>
    <property type="match status" value="1"/>
</dbReference>
<evidence type="ECO:0000313" key="3">
    <source>
        <dbReference type="Proteomes" id="UP000239550"/>
    </source>
</evidence>
<proteinExistence type="predicted"/>
<organism evidence="2 3">
    <name type="scientific">Photorhabdus hindustanensis</name>
    <dbReference type="NCBI Taxonomy" id="2918802"/>
    <lineage>
        <taxon>Bacteria</taxon>
        <taxon>Pseudomonadati</taxon>
        <taxon>Pseudomonadota</taxon>
        <taxon>Gammaproteobacteria</taxon>
        <taxon>Enterobacterales</taxon>
        <taxon>Morganellaceae</taxon>
        <taxon>Photorhabdus</taxon>
    </lineage>
</organism>
<protein>
    <recommendedName>
        <fullName evidence="1">DUF4145 domain-containing protein</fullName>
    </recommendedName>
</protein>
<evidence type="ECO:0000259" key="1">
    <source>
        <dbReference type="Pfam" id="PF13643"/>
    </source>
</evidence>
<dbReference type="InterPro" id="IPR025285">
    <property type="entry name" value="DUF4145"/>
</dbReference>
<feature type="domain" description="DUF4145" evidence="1">
    <location>
        <begin position="114"/>
        <end position="203"/>
    </location>
</feature>
<dbReference type="AlphaFoldDB" id="A0A2S8PU88"/>
<comment type="caution">
    <text evidence="2">The sequence shown here is derived from an EMBL/GenBank/DDBJ whole genome shotgun (WGS) entry which is preliminary data.</text>
</comment>
<keyword evidence="3" id="KW-1185">Reference proteome</keyword>
<dbReference type="RefSeq" id="WP_105396923.1">
    <property type="nucleotide sequence ID" value="NZ_CAWNTA010000003.1"/>
</dbReference>
<name>A0A2S8PU88_9GAMM</name>
<dbReference type="Proteomes" id="UP000239550">
    <property type="component" value="Unassembled WGS sequence"/>
</dbReference>
<gene>
    <name evidence="2" type="ORF">C6H66_23725</name>
</gene>
<accession>A0A2S8PU88</accession>
<evidence type="ECO:0000313" key="2">
    <source>
        <dbReference type="EMBL" id="PQQ22399.1"/>
    </source>
</evidence>